<dbReference type="STRING" id="29760.F6I6G5"/>
<dbReference type="Proteomes" id="UP000009183">
    <property type="component" value="Chromosome 15"/>
</dbReference>
<dbReference type="AlphaFoldDB" id="F6I6G5"/>
<protein>
    <recommendedName>
        <fullName evidence="1">RRM domain-containing protein</fullName>
    </recommendedName>
</protein>
<dbReference type="EMBL" id="FN596755">
    <property type="protein sequence ID" value="CCB62561.1"/>
    <property type="molecule type" value="Genomic_DNA"/>
</dbReference>
<name>F6I6G5_VITVI</name>
<evidence type="ECO:0000313" key="3">
    <source>
        <dbReference type="Proteomes" id="UP000009183"/>
    </source>
</evidence>
<sequence>MRPIFCGNFEYETRQSDLERLFSKYGRVERMASSCIFFT</sequence>
<reference evidence="3" key="1">
    <citation type="journal article" date="2007" name="Nature">
        <title>The grapevine genome sequence suggests ancestral hexaploidization in major angiosperm phyla.</title>
        <authorList>
            <consortium name="The French-Italian Public Consortium for Grapevine Genome Characterization."/>
            <person name="Jaillon O."/>
            <person name="Aury J.-M."/>
            <person name="Noel B."/>
            <person name="Policriti A."/>
            <person name="Clepet C."/>
            <person name="Casagrande A."/>
            <person name="Choisne N."/>
            <person name="Aubourg S."/>
            <person name="Vitulo N."/>
            <person name="Jubin C."/>
            <person name="Vezzi A."/>
            <person name="Legeai F."/>
            <person name="Hugueney P."/>
            <person name="Dasilva C."/>
            <person name="Horner D."/>
            <person name="Mica E."/>
            <person name="Jublot D."/>
            <person name="Poulain J."/>
            <person name="Bruyere C."/>
            <person name="Billault A."/>
            <person name="Segurens B."/>
            <person name="Gouyvenoux M."/>
            <person name="Ugarte E."/>
            <person name="Cattonaro F."/>
            <person name="Anthouard V."/>
            <person name="Vico V."/>
            <person name="Del Fabbro C."/>
            <person name="Alaux M."/>
            <person name="Di Gaspero G."/>
            <person name="Dumas V."/>
            <person name="Felice N."/>
            <person name="Paillard S."/>
            <person name="Juman I."/>
            <person name="Moroldo M."/>
            <person name="Scalabrin S."/>
            <person name="Canaguier A."/>
            <person name="Le Clainche I."/>
            <person name="Malacrida G."/>
            <person name="Durand E."/>
            <person name="Pesole G."/>
            <person name="Laucou V."/>
            <person name="Chatelet P."/>
            <person name="Merdinoglu D."/>
            <person name="Delledonne M."/>
            <person name="Pezzotti M."/>
            <person name="Lecharny A."/>
            <person name="Scarpelli C."/>
            <person name="Artiguenave F."/>
            <person name="Pe M.E."/>
            <person name="Valle G."/>
            <person name="Morgante M."/>
            <person name="Caboche M."/>
            <person name="Adam-Blondon A.-F."/>
            <person name="Weissenbach J."/>
            <person name="Quetier F."/>
            <person name="Wincker P."/>
        </authorList>
    </citation>
    <scope>NUCLEOTIDE SEQUENCE [LARGE SCALE GENOMIC DNA]</scope>
    <source>
        <strain evidence="3">cv. Pinot noir / PN40024</strain>
    </source>
</reference>
<evidence type="ECO:0000313" key="2">
    <source>
        <dbReference type="EMBL" id="CCB62561.1"/>
    </source>
</evidence>
<feature type="domain" description="RRM" evidence="1">
    <location>
        <begin position="4"/>
        <end position="30"/>
    </location>
</feature>
<evidence type="ECO:0000259" key="1">
    <source>
        <dbReference type="Pfam" id="PF00076"/>
    </source>
</evidence>
<dbReference type="InterPro" id="IPR000504">
    <property type="entry name" value="RRM_dom"/>
</dbReference>
<dbReference type="Gene3D" id="3.30.70.330">
    <property type="match status" value="1"/>
</dbReference>
<organism evidence="2 3">
    <name type="scientific">Vitis vinifera</name>
    <name type="common">Grape</name>
    <dbReference type="NCBI Taxonomy" id="29760"/>
    <lineage>
        <taxon>Eukaryota</taxon>
        <taxon>Viridiplantae</taxon>
        <taxon>Streptophyta</taxon>
        <taxon>Embryophyta</taxon>
        <taxon>Tracheophyta</taxon>
        <taxon>Spermatophyta</taxon>
        <taxon>Magnoliopsida</taxon>
        <taxon>eudicotyledons</taxon>
        <taxon>Gunneridae</taxon>
        <taxon>Pentapetalae</taxon>
        <taxon>rosids</taxon>
        <taxon>Vitales</taxon>
        <taxon>Vitaceae</taxon>
        <taxon>Viteae</taxon>
        <taxon>Vitis</taxon>
    </lineage>
</organism>
<keyword evidence="3" id="KW-1185">Reference proteome</keyword>
<proteinExistence type="predicted"/>
<dbReference type="GO" id="GO:0003723">
    <property type="term" value="F:RNA binding"/>
    <property type="evidence" value="ECO:0007669"/>
    <property type="project" value="InterPro"/>
</dbReference>
<dbReference type="SUPFAM" id="SSF54928">
    <property type="entry name" value="RNA-binding domain, RBD"/>
    <property type="match status" value="1"/>
</dbReference>
<dbReference type="eggNOG" id="KOG0106">
    <property type="taxonomic scope" value="Eukaryota"/>
</dbReference>
<dbReference type="Pfam" id="PF00076">
    <property type="entry name" value="RRM_1"/>
    <property type="match status" value="1"/>
</dbReference>
<dbReference type="InterPro" id="IPR012677">
    <property type="entry name" value="Nucleotide-bd_a/b_plait_sf"/>
</dbReference>
<accession>F6I6G5</accession>
<dbReference type="InParanoid" id="F6I6G5"/>
<dbReference type="InterPro" id="IPR035979">
    <property type="entry name" value="RBD_domain_sf"/>
</dbReference>
<dbReference type="PaxDb" id="29760-VIT_15s0046g00050.t01"/>
<gene>
    <name evidence="2" type="ordered locus">VIT_15s0046g00050</name>
</gene>
<dbReference type="HOGENOM" id="CLU_3321045_0_0_1"/>